<dbReference type="CDD" id="cd18914">
    <property type="entry name" value="bHLH_AtORG2_like"/>
    <property type="match status" value="1"/>
</dbReference>
<dbReference type="InterPro" id="IPR011598">
    <property type="entry name" value="bHLH_dom"/>
</dbReference>
<evidence type="ECO:0000256" key="4">
    <source>
        <dbReference type="ARBA" id="ARBA00023242"/>
    </source>
</evidence>
<accession>A0A9D4WFL2</accession>
<dbReference type="GO" id="GO:0090575">
    <property type="term" value="C:RNA polymerase II transcription regulator complex"/>
    <property type="evidence" value="ECO:0007669"/>
    <property type="project" value="TreeGrafter"/>
</dbReference>
<evidence type="ECO:0000256" key="2">
    <source>
        <dbReference type="ARBA" id="ARBA00023015"/>
    </source>
</evidence>
<dbReference type="InterPro" id="IPR036638">
    <property type="entry name" value="HLH_DNA-bd_sf"/>
</dbReference>
<dbReference type="GO" id="GO:0000977">
    <property type="term" value="F:RNA polymerase II transcription regulatory region sequence-specific DNA binding"/>
    <property type="evidence" value="ECO:0007669"/>
    <property type="project" value="TreeGrafter"/>
</dbReference>
<dbReference type="Gene3D" id="4.10.280.10">
    <property type="entry name" value="Helix-loop-helix DNA-binding domain"/>
    <property type="match status" value="1"/>
</dbReference>
<evidence type="ECO:0000259" key="5">
    <source>
        <dbReference type="PROSITE" id="PS50888"/>
    </source>
</evidence>
<dbReference type="SUPFAM" id="SSF47459">
    <property type="entry name" value="HLH, helix-loop-helix DNA-binding domain"/>
    <property type="match status" value="1"/>
</dbReference>
<comment type="caution">
    <text evidence="6">The sequence shown here is derived from an EMBL/GenBank/DDBJ whole genome shotgun (WGS) entry which is preliminary data.</text>
</comment>
<gene>
    <name evidence="6" type="ORF">KIW84_065489</name>
</gene>
<evidence type="ECO:0000313" key="6">
    <source>
        <dbReference type="EMBL" id="KAI5400623.1"/>
    </source>
</evidence>
<dbReference type="AlphaFoldDB" id="A0A9D4WFL2"/>
<protein>
    <recommendedName>
        <fullName evidence="5">BHLH domain-containing protein</fullName>
    </recommendedName>
</protein>
<evidence type="ECO:0000256" key="1">
    <source>
        <dbReference type="ARBA" id="ARBA00004123"/>
    </source>
</evidence>
<keyword evidence="3" id="KW-0804">Transcription</keyword>
<dbReference type="PANTHER" id="PTHR13935">
    <property type="entry name" value="ACHAETE-SCUTE TRANSCRIPTION FACTOR-RELATED"/>
    <property type="match status" value="1"/>
</dbReference>
<organism evidence="6 7">
    <name type="scientific">Pisum sativum</name>
    <name type="common">Garden pea</name>
    <name type="synonym">Lathyrus oleraceus</name>
    <dbReference type="NCBI Taxonomy" id="3888"/>
    <lineage>
        <taxon>Eukaryota</taxon>
        <taxon>Viridiplantae</taxon>
        <taxon>Streptophyta</taxon>
        <taxon>Embryophyta</taxon>
        <taxon>Tracheophyta</taxon>
        <taxon>Spermatophyta</taxon>
        <taxon>Magnoliopsida</taxon>
        <taxon>eudicotyledons</taxon>
        <taxon>Gunneridae</taxon>
        <taxon>Pentapetalae</taxon>
        <taxon>rosids</taxon>
        <taxon>fabids</taxon>
        <taxon>Fabales</taxon>
        <taxon>Fabaceae</taxon>
        <taxon>Papilionoideae</taxon>
        <taxon>50 kb inversion clade</taxon>
        <taxon>NPAAA clade</taxon>
        <taxon>Hologalegina</taxon>
        <taxon>IRL clade</taxon>
        <taxon>Fabeae</taxon>
        <taxon>Lathyrus</taxon>
    </lineage>
</organism>
<sequence>MSEDQNQHNILNSLVNDEKKIIRREVEKQRRMQMSILCSSLRSSLPFHLIKEKSSVSDNIGEAANYVQNLKEKVTELGKKRDKLKEIISSSMIETGNIELSADPSNLVKCVNINLIPDGVEIVICTGTEDRSSHLSGLMKIILQEGCDVVHCVTNQVNGNIFHTIRCEVEDMAHLDLTRLQTKLDHAILLSSAFDAKKFLSKVNMCDYDKNSQAVIG</sequence>
<dbReference type="GO" id="GO:0000981">
    <property type="term" value="F:DNA-binding transcription factor activity, RNA polymerase II-specific"/>
    <property type="evidence" value="ECO:0007669"/>
    <property type="project" value="TreeGrafter"/>
</dbReference>
<reference evidence="6 7" key="1">
    <citation type="journal article" date="2022" name="Nat. Genet.">
        <title>Improved pea reference genome and pan-genome highlight genomic features and evolutionary characteristics.</title>
        <authorList>
            <person name="Yang T."/>
            <person name="Liu R."/>
            <person name="Luo Y."/>
            <person name="Hu S."/>
            <person name="Wang D."/>
            <person name="Wang C."/>
            <person name="Pandey M.K."/>
            <person name="Ge S."/>
            <person name="Xu Q."/>
            <person name="Li N."/>
            <person name="Li G."/>
            <person name="Huang Y."/>
            <person name="Saxena R.K."/>
            <person name="Ji Y."/>
            <person name="Li M."/>
            <person name="Yan X."/>
            <person name="He Y."/>
            <person name="Liu Y."/>
            <person name="Wang X."/>
            <person name="Xiang C."/>
            <person name="Varshney R.K."/>
            <person name="Ding H."/>
            <person name="Gao S."/>
            <person name="Zong X."/>
        </authorList>
    </citation>
    <scope>NUCLEOTIDE SEQUENCE [LARGE SCALE GENOMIC DNA]</scope>
    <source>
        <strain evidence="6 7">cv. Zhongwan 6</strain>
    </source>
</reference>
<evidence type="ECO:0000256" key="3">
    <source>
        <dbReference type="ARBA" id="ARBA00023163"/>
    </source>
</evidence>
<keyword evidence="7" id="KW-1185">Reference proteome</keyword>
<dbReference type="EMBL" id="JAMSHJ010000006">
    <property type="protein sequence ID" value="KAI5400623.1"/>
    <property type="molecule type" value="Genomic_DNA"/>
</dbReference>
<keyword evidence="4" id="KW-0539">Nucleus</keyword>
<comment type="subcellular location">
    <subcellularLocation>
        <location evidence="1">Nucleus</location>
    </subcellularLocation>
</comment>
<keyword evidence="2" id="KW-0805">Transcription regulation</keyword>
<dbReference type="Pfam" id="PF00010">
    <property type="entry name" value="HLH"/>
    <property type="match status" value="1"/>
</dbReference>
<dbReference type="Gramene" id="Psat06G0548900-T1">
    <property type="protein sequence ID" value="KAI5400623.1"/>
    <property type="gene ID" value="KIW84_065489"/>
</dbReference>
<feature type="domain" description="BHLH" evidence="5">
    <location>
        <begin position="18"/>
        <end position="70"/>
    </location>
</feature>
<dbReference type="InterPro" id="IPR015660">
    <property type="entry name" value="MASH1/Ascl1a-like"/>
</dbReference>
<name>A0A9D4WFL2_PEA</name>
<dbReference type="PANTHER" id="PTHR13935:SF134">
    <property type="entry name" value="TRANSCRIPTION FACTOR BHLH FAMILY-RELATED"/>
    <property type="match status" value="1"/>
</dbReference>
<dbReference type="Proteomes" id="UP001058974">
    <property type="component" value="Chromosome 6"/>
</dbReference>
<proteinExistence type="predicted"/>
<dbReference type="PROSITE" id="PS50888">
    <property type="entry name" value="BHLH"/>
    <property type="match status" value="1"/>
</dbReference>
<evidence type="ECO:0000313" key="7">
    <source>
        <dbReference type="Proteomes" id="UP001058974"/>
    </source>
</evidence>
<dbReference type="GO" id="GO:0046983">
    <property type="term" value="F:protein dimerization activity"/>
    <property type="evidence" value="ECO:0007669"/>
    <property type="project" value="InterPro"/>
</dbReference>